<keyword evidence="4 9" id="KW-0812">Transmembrane</keyword>
<keyword evidence="12" id="KW-1185">Reference proteome</keyword>
<feature type="transmembrane region" description="Helical" evidence="10">
    <location>
        <begin position="514"/>
        <end position="536"/>
    </location>
</feature>
<dbReference type="InterPro" id="IPR044712">
    <property type="entry name" value="SLC25A32-like"/>
</dbReference>
<dbReference type="InterPro" id="IPR018108">
    <property type="entry name" value="MCP_transmembrane"/>
</dbReference>
<comment type="similarity">
    <text evidence="2">Belongs to the mitochondrial carrier (TC 2.A.29) family.</text>
</comment>
<evidence type="ECO:0008006" key="13">
    <source>
        <dbReference type="Google" id="ProtNLM"/>
    </source>
</evidence>
<dbReference type="SUPFAM" id="SSF103506">
    <property type="entry name" value="Mitochondrial carrier"/>
    <property type="match status" value="1"/>
</dbReference>
<evidence type="ECO:0000256" key="8">
    <source>
        <dbReference type="ARBA" id="ARBA00023136"/>
    </source>
</evidence>
<dbReference type="PROSITE" id="PS50920">
    <property type="entry name" value="SOLCAR"/>
    <property type="match status" value="3"/>
</dbReference>
<feature type="transmembrane region" description="Helical" evidence="10">
    <location>
        <begin position="20"/>
        <end position="37"/>
    </location>
</feature>
<feature type="transmembrane region" description="Helical" evidence="10">
    <location>
        <begin position="395"/>
        <end position="417"/>
    </location>
</feature>
<dbReference type="GO" id="GO:0015215">
    <property type="term" value="F:nucleotide transmembrane transporter activity"/>
    <property type="evidence" value="ECO:0007669"/>
    <property type="project" value="UniProtKB-ARBA"/>
</dbReference>
<evidence type="ECO:0000313" key="12">
    <source>
        <dbReference type="Proteomes" id="UP000284842"/>
    </source>
</evidence>
<dbReference type="SUPFAM" id="SSF52047">
    <property type="entry name" value="RNI-like"/>
    <property type="match status" value="1"/>
</dbReference>
<keyword evidence="7" id="KW-0496">Mitochondrion</keyword>
<evidence type="ECO:0000256" key="9">
    <source>
        <dbReference type="PROSITE-ProRule" id="PRU00282"/>
    </source>
</evidence>
<keyword evidence="5" id="KW-0677">Repeat</keyword>
<accession>A0A409VST8</accession>
<dbReference type="Proteomes" id="UP000284842">
    <property type="component" value="Unassembled WGS sequence"/>
</dbReference>
<dbReference type="PANTHER" id="PTHR45683">
    <property type="entry name" value="MITOCHONDRIAL NICOTINAMIDE ADENINE DINUCLEOTIDE TRANSPORTER 1-RELATED-RELATED"/>
    <property type="match status" value="1"/>
</dbReference>
<sequence length="1773" mass="202440">MISYFFGVPLSMLQIQEAKWTISWILLLSVSYTYAISKLSSSRDIFDQEDMKPQQIRKHTLAHAKRLKAARLAQQQLEEMQERLKRGPLPIFDLPSELVLTILGHCSDWPQTYLSLVRVSKYCSRMTQNACLPRMPIILIDERQISSFHLFLQRNPASSNLVHHIWVTPPKEELLSKCTEIVYDCRNLRSLATTVMIFDVSIVRPRRHEKLRHLHLKDVTCLLSLFAAWGKLVEDPKALAPLQHITHLRIIMDRIPVSIALPNLTHFSYRLLKQGVDFEGESVGRALLADKTLYPALQTVIMTQPSPAGLRIRRVGQKRFFVFEIQNGQSELELWCDNARQRAGAGGGLVASIATCPLDVVKTKLQAQRAIPGQMGYLGVLGTVKDILRENGVRGLYRGLGPTILGYLPTWAIYFAVYDGIKTMFGAVPTGYTAKSTERLYPAAQVKGYQPVMREHPWGLHILSAMTAGAASTICTNPLWVIKTRFMTQTRDEIRYKHTLDAALTIWRTEGVTAFYRGLLPSLLGILHVAVQFPLYEQLKILAQQDSDAPLTSQTILLCSAISKMTASVATYPHEVIRTRLQTQRRPLADDMSSDGMVRQHTRRGIIYVTTKLVRKEGWTALYKGLSINLLRTVPNSAVTMLTTAIVTGFSSHCLFSTAILLMDDLLDDIEFGPGHVDHGRVSWPLNLRAISVTLPLPFYQFFTHNDPLSSEDFNEVQKFRESVHVQTSEIEECIQLLNLKDPEEARRLNDQLRGLQKKTFCCDVVQSHIRNLPDDILYNIANIGPRYYAHGSPITTHFPTVLSHVCRAWRQTVHGTPLLWQDMHFTWTTPGDGNEGDARREARLDHFSRLSGHLPFVLRLDDFSLGLDGSIRDRVLDHSVGLLPFFARLVEHCRQRNKQIRTFQAQSVKQLHIVQQLARLASIDSDYPLNIDTCLLLEQKYHALNRVYATYDGEDVARLLERIPTIRHLWIGSRQEGNSLSRELLKRTRPVFSNLKSLVLESPFLGSSLDMKMVLIHWRSQPLTSKPLELEFDNSEQTMCSRFLPNLKNMDLRFMETSRSAIANYTVRFEPGDDGDSEWWTMPRHLVALLAMVKDIRPLLNLTVRCAADSELIKSASSYRVQVQFPEQPKSMMTDLLEAVEEFGREGVELDISVTLPASFYQFFTHNDPPLTEDFNEVQTFRELLQVEMNEIKDNIQLSKYPEEAQRLNNQLRELQKKTFCCNVIQSHVRNLPDDIIYNIANIGPRYYAHGDPTATHFPTVLSHVCRAWRQTIHGTPRLWQDIHFTWTTPGDGNEGDARREARLEHFSRLSGNLPFVLRLDDLSLGLDGSASDRVLDHSVGLLPFFARLVEHCRQRNKQIRTFQAQSVKQLHIVKQLAQMGSIDYPLNFDTCLLLELKYEKRWGAPPSYVGNDLVELLRQIPTIRRLWIGRRQAACTLLQELLENVNTGIRPAFSNLTSLVIETPFTGSTHYMKMIFRLCPNLEVAAFHVCSYIDDPLLAVDTRDTLVHRNMKELGVTLRGYMGTIESLFVGLQFPSVVSLQLQYYENASQMRYSTPPPIVIFPSLETLVVSLHSEQENAIVNLISFLGTVPTLTDLIVFFFGNYNSALELLDFIQQPLELETNNVSEQTSCPPFLPNLKNMDLRFMETSRSAMDNYTVRFEPGDDDDSEWWTMPRHLVALLAMVKDIRPLLNLTVRCAADLEPIKSASSYRVHVQVPEQPNSIMTDLLEAVEEFGREGVELDVRFVEEDFRGDYVTFPSDPFREYFLTLFR</sequence>
<reference evidence="11 12" key="1">
    <citation type="journal article" date="2018" name="Evol. Lett.">
        <title>Horizontal gene cluster transfer increased hallucinogenic mushroom diversity.</title>
        <authorList>
            <person name="Reynolds H.T."/>
            <person name="Vijayakumar V."/>
            <person name="Gluck-Thaler E."/>
            <person name="Korotkin H.B."/>
            <person name="Matheny P.B."/>
            <person name="Slot J.C."/>
        </authorList>
    </citation>
    <scope>NUCLEOTIDE SEQUENCE [LARGE SCALE GENOMIC DNA]</scope>
    <source>
        <strain evidence="11 12">2629</strain>
    </source>
</reference>
<keyword evidence="8 9" id="KW-0472">Membrane</keyword>
<feature type="repeat" description="Solcar" evidence="9">
    <location>
        <begin position="555"/>
        <end position="650"/>
    </location>
</feature>
<dbReference type="Pfam" id="PF00153">
    <property type="entry name" value="Mito_carr"/>
    <property type="match status" value="3"/>
</dbReference>
<keyword evidence="3" id="KW-0813">Transport</keyword>
<evidence type="ECO:0000256" key="2">
    <source>
        <dbReference type="ARBA" id="ARBA00006375"/>
    </source>
</evidence>
<comment type="subcellular location">
    <subcellularLocation>
        <location evidence="1">Mitochondrion membrane</location>
        <topology evidence="1">Multi-pass membrane protein</topology>
    </subcellularLocation>
</comment>
<feature type="transmembrane region" description="Helical" evidence="10">
    <location>
        <begin position="458"/>
        <end position="482"/>
    </location>
</feature>
<dbReference type="InterPro" id="IPR032675">
    <property type="entry name" value="LRR_dom_sf"/>
</dbReference>
<organism evidence="11 12">
    <name type="scientific">Panaeolus cyanescens</name>
    <dbReference type="NCBI Taxonomy" id="181874"/>
    <lineage>
        <taxon>Eukaryota</taxon>
        <taxon>Fungi</taxon>
        <taxon>Dikarya</taxon>
        <taxon>Basidiomycota</taxon>
        <taxon>Agaricomycotina</taxon>
        <taxon>Agaricomycetes</taxon>
        <taxon>Agaricomycetidae</taxon>
        <taxon>Agaricales</taxon>
        <taxon>Agaricineae</taxon>
        <taxon>Galeropsidaceae</taxon>
        <taxon>Panaeolus</taxon>
    </lineage>
</organism>
<evidence type="ECO:0000256" key="3">
    <source>
        <dbReference type="ARBA" id="ARBA00022448"/>
    </source>
</evidence>
<evidence type="ECO:0000256" key="5">
    <source>
        <dbReference type="ARBA" id="ARBA00022737"/>
    </source>
</evidence>
<feature type="repeat" description="Solcar" evidence="9">
    <location>
        <begin position="335"/>
        <end position="424"/>
    </location>
</feature>
<comment type="caution">
    <text evidence="11">The sequence shown here is derived from an EMBL/GenBank/DDBJ whole genome shotgun (WGS) entry which is preliminary data.</text>
</comment>
<dbReference type="Gene3D" id="1.50.40.10">
    <property type="entry name" value="Mitochondrial carrier domain"/>
    <property type="match status" value="2"/>
</dbReference>
<dbReference type="Gene3D" id="3.80.10.10">
    <property type="entry name" value="Ribonuclease Inhibitor"/>
    <property type="match status" value="1"/>
</dbReference>
<evidence type="ECO:0000256" key="7">
    <source>
        <dbReference type="ARBA" id="ARBA00023128"/>
    </source>
</evidence>
<dbReference type="PRINTS" id="PR00926">
    <property type="entry name" value="MITOCARRIER"/>
</dbReference>
<protein>
    <recommendedName>
        <fullName evidence="13">F-box domain-containing protein</fullName>
    </recommendedName>
</protein>
<evidence type="ECO:0000313" key="11">
    <source>
        <dbReference type="EMBL" id="PPQ69307.1"/>
    </source>
</evidence>
<name>A0A409VST8_9AGAR</name>
<dbReference type="EMBL" id="NHTK01005988">
    <property type="protein sequence ID" value="PPQ69307.1"/>
    <property type="molecule type" value="Genomic_DNA"/>
</dbReference>
<evidence type="ECO:0000256" key="4">
    <source>
        <dbReference type="ARBA" id="ARBA00022692"/>
    </source>
</evidence>
<dbReference type="InParanoid" id="A0A409VST8"/>
<evidence type="ECO:0000256" key="6">
    <source>
        <dbReference type="ARBA" id="ARBA00022989"/>
    </source>
</evidence>
<feature type="repeat" description="Solcar" evidence="9">
    <location>
        <begin position="456"/>
        <end position="542"/>
    </location>
</feature>
<keyword evidence="6 10" id="KW-1133">Transmembrane helix</keyword>
<evidence type="ECO:0000256" key="10">
    <source>
        <dbReference type="SAM" id="Phobius"/>
    </source>
</evidence>
<evidence type="ECO:0000256" key="1">
    <source>
        <dbReference type="ARBA" id="ARBA00004225"/>
    </source>
</evidence>
<dbReference type="InterPro" id="IPR023395">
    <property type="entry name" value="MCP_dom_sf"/>
</dbReference>
<proteinExistence type="inferred from homology"/>
<dbReference type="OrthoDB" id="10266426at2759"/>
<dbReference type="InterPro" id="IPR002067">
    <property type="entry name" value="MCP"/>
</dbReference>
<dbReference type="GO" id="GO:0031966">
    <property type="term" value="C:mitochondrial membrane"/>
    <property type="evidence" value="ECO:0007669"/>
    <property type="project" value="UniProtKB-SubCell"/>
</dbReference>
<gene>
    <name evidence="11" type="ORF">CVT24_001673</name>
</gene>